<reference evidence="4 5" key="1">
    <citation type="submission" date="2021-10" db="EMBL/GenBank/DDBJ databases">
        <title>Anaerobic single-cell dispensing facilitates the cultivation of human gut bacteria.</title>
        <authorList>
            <person name="Afrizal A."/>
        </authorList>
    </citation>
    <scope>NUCLEOTIDE SEQUENCE [LARGE SCALE GENOMIC DNA]</scope>
    <source>
        <strain evidence="4 5">CLA-AA-H232</strain>
    </source>
</reference>
<name>A0AAE3J9H2_9FIRM</name>
<feature type="transmembrane region" description="Helical" evidence="2">
    <location>
        <begin position="289"/>
        <end position="305"/>
    </location>
</feature>
<dbReference type="GO" id="GO:0016020">
    <property type="term" value="C:membrane"/>
    <property type="evidence" value="ECO:0007669"/>
    <property type="project" value="TreeGrafter"/>
</dbReference>
<keyword evidence="5" id="KW-1185">Reference proteome</keyword>
<keyword evidence="1" id="KW-0175">Coiled coil</keyword>
<keyword evidence="2" id="KW-0472">Membrane</keyword>
<dbReference type="EMBL" id="JAJEQM010000011">
    <property type="protein sequence ID" value="MCC2210893.1"/>
    <property type="molecule type" value="Genomic_DNA"/>
</dbReference>
<keyword evidence="4" id="KW-0012">Acyltransferase</keyword>
<protein>
    <submittedName>
        <fullName evidence="4">Acyltransferase</fullName>
    </submittedName>
</protein>
<feature type="coiled-coil region" evidence="1">
    <location>
        <begin position="338"/>
        <end position="365"/>
    </location>
</feature>
<feature type="transmembrane region" description="Helical" evidence="2">
    <location>
        <begin position="200"/>
        <end position="218"/>
    </location>
</feature>
<evidence type="ECO:0000256" key="2">
    <source>
        <dbReference type="SAM" id="Phobius"/>
    </source>
</evidence>
<dbReference type="InterPro" id="IPR050879">
    <property type="entry name" value="Acyltransferase_3"/>
</dbReference>
<dbReference type="GO" id="GO:0000271">
    <property type="term" value="P:polysaccharide biosynthetic process"/>
    <property type="evidence" value="ECO:0007669"/>
    <property type="project" value="TreeGrafter"/>
</dbReference>
<dbReference type="Proteomes" id="UP001198242">
    <property type="component" value="Unassembled WGS sequence"/>
</dbReference>
<feature type="domain" description="Acyltransferase 3" evidence="3">
    <location>
        <begin position="15"/>
        <end position="325"/>
    </location>
</feature>
<dbReference type="RefSeq" id="WP_308456577.1">
    <property type="nucleotide sequence ID" value="NZ_JAJEQM010000011.1"/>
</dbReference>
<feature type="transmembrane region" description="Helical" evidence="2">
    <location>
        <begin position="46"/>
        <end position="67"/>
    </location>
</feature>
<keyword evidence="2" id="KW-0812">Transmembrane</keyword>
<keyword evidence="2" id="KW-1133">Transmembrane helix</keyword>
<proteinExistence type="predicted"/>
<dbReference type="PANTHER" id="PTHR23028:SF53">
    <property type="entry name" value="ACYL_TRANSF_3 DOMAIN-CONTAINING PROTEIN"/>
    <property type="match status" value="1"/>
</dbReference>
<dbReference type="Pfam" id="PF01757">
    <property type="entry name" value="Acyl_transf_3"/>
    <property type="match status" value="1"/>
</dbReference>
<feature type="transmembrane region" description="Helical" evidence="2">
    <location>
        <begin position="168"/>
        <end position="188"/>
    </location>
</feature>
<evidence type="ECO:0000256" key="1">
    <source>
        <dbReference type="SAM" id="Coils"/>
    </source>
</evidence>
<sequence>MNKVKEQIKFDFANNCFDVLRLYSAFYVMTLHIFRHIRLQEVSPVFDWWNGVVVLFCISGFLVPASMERSKNTWEFLKKRVLRIIPSLWVCIIVGVIVAAAFCGFVLNKTFVTWFLGQLVFIRDLPQPDFISNFGIGNFQANLWTMIFTVQFYIITAIIYRFLKNRKLWVWIFVMILSMALNLVVPHLQEILPETGRLLISHSCMPYFYMYFAGWFMYRYREKNVPILSKTKILCVILFIARTIYCDRFGVRIGEYMDMIQVLLLCLMTVGFGYSFGKIRFKFDLSYGLYLYHMVVVDIFVQIGLVGNMGYVAAVYAIAVLCALISHYLVDDTVARIFNKKKLRVDEVKEEKIEEKNEEKQIVKQPVSVADDDETDF</sequence>
<evidence type="ECO:0000259" key="3">
    <source>
        <dbReference type="Pfam" id="PF01757"/>
    </source>
</evidence>
<feature type="transmembrane region" description="Helical" evidence="2">
    <location>
        <begin position="12"/>
        <end position="34"/>
    </location>
</feature>
<accession>A0AAE3J9H2</accession>
<feature type="transmembrane region" description="Helical" evidence="2">
    <location>
        <begin position="225"/>
        <end position="244"/>
    </location>
</feature>
<keyword evidence="4" id="KW-0808">Transferase</keyword>
<dbReference type="InterPro" id="IPR002656">
    <property type="entry name" value="Acyl_transf_3_dom"/>
</dbReference>
<dbReference type="GO" id="GO:0016747">
    <property type="term" value="F:acyltransferase activity, transferring groups other than amino-acyl groups"/>
    <property type="evidence" value="ECO:0007669"/>
    <property type="project" value="InterPro"/>
</dbReference>
<feature type="transmembrane region" description="Helical" evidence="2">
    <location>
        <begin position="256"/>
        <end position="277"/>
    </location>
</feature>
<evidence type="ECO:0000313" key="5">
    <source>
        <dbReference type="Proteomes" id="UP001198242"/>
    </source>
</evidence>
<feature type="transmembrane region" description="Helical" evidence="2">
    <location>
        <begin position="88"/>
        <end position="107"/>
    </location>
</feature>
<feature type="transmembrane region" description="Helical" evidence="2">
    <location>
        <begin position="311"/>
        <end position="330"/>
    </location>
</feature>
<feature type="transmembrane region" description="Helical" evidence="2">
    <location>
        <begin position="143"/>
        <end position="163"/>
    </location>
</feature>
<dbReference type="PANTHER" id="PTHR23028">
    <property type="entry name" value="ACETYLTRANSFERASE"/>
    <property type="match status" value="1"/>
</dbReference>
<dbReference type="AlphaFoldDB" id="A0AAE3J9H2"/>
<gene>
    <name evidence="4" type="ORF">LKE05_08860</name>
</gene>
<organism evidence="4 5">
    <name type="scientific">Hominilimicola fabiformis</name>
    <dbReference type="NCBI Taxonomy" id="2885356"/>
    <lineage>
        <taxon>Bacteria</taxon>
        <taxon>Bacillati</taxon>
        <taxon>Bacillota</taxon>
        <taxon>Clostridia</taxon>
        <taxon>Eubacteriales</taxon>
        <taxon>Oscillospiraceae</taxon>
        <taxon>Hominilimicola</taxon>
    </lineage>
</organism>
<evidence type="ECO:0000313" key="4">
    <source>
        <dbReference type="EMBL" id="MCC2210893.1"/>
    </source>
</evidence>
<comment type="caution">
    <text evidence="4">The sequence shown here is derived from an EMBL/GenBank/DDBJ whole genome shotgun (WGS) entry which is preliminary data.</text>
</comment>